<protein>
    <submittedName>
        <fullName evidence="2">Uncharacterized protein</fullName>
    </submittedName>
</protein>
<feature type="compositionally biased region" description="Low complexity" evidence="1">
    <location>
        <begin position="83"/>
        <end position="107"/>
    </location>
</feature>
<proteinExistence type="predicted"/>
<dbReference type="InterPro" id="IPR029058">
    <property type="entry name" value="AB_hydrolase_fold"/>
</dbReference>
<organism evidence="2 3">
    <name type="scientific">Mycolicibacterium septicum</name>
    <dbReference type="NCBI Taxonomy" id="98668"/>
    <lineage>
        <taxon>Bacteria</taxon>
        <taxon>Bacillati</taxon>
        <taxon>Actinomycetota</taxon>
        <taxon>Actinomycetes</taxon>
        <taxon>Mycobacteriales</taxon>
        <taxon>Mycobacteriaceae</taxon>
        <taxon>Mycolicibacterium</taxon>
    </lineage>
</organism>
<dbReference type="RefSeq" id="WP_409551833.1">
    <property type="nucleotide sequence ID" value="NZ_JBKBDE010000009.1"/>
</dbReference>
<dbReference type="EMBL" id="JBKBDE010000009">
    <property type="protein sequence ID" value="MFN6553578.1"/>
    <property type="molecule type" value="Genomic_DNA"/>
</dbReference>
<dbReference type="SUPFAM" id="SSF53474">
    <property type="entry name" value="alpha/beta-Hydrolases"/>
    <property type="match status" value="1"/>
</dbReference>
<reference evidence="2 3" key="1">
    <citation type="submission" date="2024-12" db="EMBL/GenBank/DDBJ databases">
        <title>The coexistence of Mycolicibacterium septicum and Mycolicibacterium nivoides in clinical samples.</title>
        <authorList>
            <person name="Wang C."/>
            <person name="Feng Y."/>
            <person name="Zong Z."/>
        </authorList>
    </citation>
    <scope>NUCLEOTIDE SEQUENCE [LARGE SCALE GENOMIC DNA]</scope>
    <source>
        <strain evidence="2 3">120310</strain>
    </source>
</reference>
<sequence length="621" mass="63405">MSRGTSIMVHGSRCPETAERLPLRYGLSVIAVGIGVGIAGASGHPVAWADPGSSGSSGQSSSHSSAGTGHGPKKPADRRGTRPGRTSPSSPKKTPTADTTSPASASSADDEDTSAVQSPTTSEPNSSAPQLESIADFVRGKLRAIKPAAPVRPGGTQLAKSDFSPPATAKRLAAITSSPLPGATPSRAQASAPALVQAPAIKATLPDLTAIVRTAPATAANAIPLTAKVAAVTTTTKTTPNPPEPLSPIAKIAELPGRIVNTVLQVLDITVSANGPKSPINFAPINDALFAAFREIEGQLGLTKTPAVQPVPPTMTYNGPTTGKTPTVSQFLNAATAAYVWGGTPGDLKPFVVNGKQMESTNVLTGMSGKAWVTPEGQIIIAYQGTTGGTNLLHNPLIAISQVIADTQVIFTDTPPQAFYDAVDFQQEVEAAAIAQGYRKEDIFVTGHSLGGWEAAYVAQQTGVGGIGFESPGLNTTVPGNGADSGFVNVLTYGDTAAYFSTDLPGLQPFMPEYVPGGGSKPHYGAIVMIGDPDAAIPLMNSAALLSTGPIGGAIFVVDILVNFLQYHLPGVQAYHLGVTPDPGVVPWLGTASGPVNADYAGMTIPELQKAASDAGTLIRP</sequence>
<feature type="region of interest" description="Disordered" evidence="1">
    <location>
        <begin position="49"/>
        <end position="131"/>
    </location>
</feature>
<dbReference type="Gene3D" id="3.40.50.1820">
    <property type="entry name" value="alpha/beta hydrolase"/>
    <property type="match status" value="1"/>
</dbReference>
<dbReference type="Proteomes" id="UP001635817">
    <property type="component" value="Unassembled WGS sequence"/>
</dbReference>
<name>A0ABW9LZW3_9MYCO</name>
<accession>A0ABW9LZW3</accession>
<keyword evidence="3" id="KW-1185">Reference proteome</keyword>
<evidence type="ECO:0000256" key="1">
    <source>
        <dbReference type="SAM" id="MobiDB-lite"/>
    </source>
</evidence>
<feature type="compositionally biased region" description="Polar residues" evidence="1">
    <location>
        <begin position="116"/>
        <end position="130"/>
    </location>
</feature>
<comment type="caution">
    <text evidence="2">The sequence shown here is derived from an EMBL/GenBank/DDBJ whole genome shotgun (WGS) entry which is preliminary data.</text>
</comment>
<evidence type="ECO:0000313" key="2">
    <source>
        <dbReference type="EMBL" id="MFN6553578.1"/>
    </source>
</evidence>
<evidence type="ECO:0000313" key="3">
    <source>
        <dbReference type="Proteomes" id="UP001635817"/>
    </source>
</evidence>
<gene>
    <name evidence="2" type="ORF">ACK4CP_24535</name>
</gene>
<feature type="compositionally biased region" description="Low complexity" evidence="1">
    <location>
        <begin position="52"/>
        <end position="67"/>
    </location>
</feature>